<accession>A0A2J8AEN8</accession>
<dbReference type="OrthoDB" id="496335at2759"/>
<dbReference type="Gene3D" id="3.40.250.10">
    <property type="entry name" value="Rhodanese-like domain"/>
    <property type="match status" value="1"/>
</dbReference>
<evidence type="ECO:0000313" key="4">
    <source>
        <dbReference type="Proteomes" id="UP000236333"/>
    </source>
</evidence>
<reference evidence="3 4" key="1">
    <citation type="journal article" date="2017" name="Mol. Biol. Evol.">
        <title>The 4-celled Tetrabaena socialis nuclear genome reveals the essential components for genetic control of cell number at the origin of multicellularity in the volvocine lineage.</title>
        <authorList>
            <person name="Featherston J."/>
            <person name="Arakaki Y."/>
            <person name="Hanschen E.R."/>
            <person name="Ferris P.J."/>
            <person name="Michod R.E."/>
            <person name="Olson B.J.S.C."/>
            <person name="Nozaki H."/>
            <person name="Durand P.M."/>
        </authorList>
    </citation>
    <scope>NUCLEOTIDE SEQUENCE [LARGE SCALE GENOMIC DNA]</scope>
    <source>
        <strain evidence="3 4">NIES-571</strain>
    </source>
</reference>
<evidence type="ECO:0000256" key="1">
    <source>
        <dbReference type="SAM" id="MobiDB-lite"/>
    </source>
</evidence>
<evidence type="ECO:0000259" key="2">
    <source>
        <dbReference type="PROSITE" id="PS50206"/>
    </source>
</evidence>
<proteinExistence type="predicted"/>
<dbReference type="InterPro" id="IPR001763">
    <property type="entry name" value="Rhodanese-like_dom"/>
</dbReference>
<gene>
    <name evidence="3" type="ORF">TSOC_002219</name>
</gene>
<dbReference type="GO" id="GO:0009507">
    <property type="term" value="C:chloroplast"/>
    <property type="evidence" value="ECO:0007669"/>
    <property type="project" value="TreeGrafter"/>
</dbReference>
<dbReference type="PROSITE" id="PS50206">
    <property type="entry name" value="RHODANESE_3"/>
    <property type="match status" value="1"/>
</dbReference>
<comment type="caution">
    <text evidence="3">The sequence shown here is derived from an EMBL/GenBank/DDBJ whole genome shotgun (WGS) entry which is preliminary data.</text>
</comment>
<feature type="domain" description="Rhodanese" evidence="2">
    <location>
        <begin position="92"/>
        <end position="227"/>
    </location>
</feature>
<feature type="compositionally biased region" description="Low complexity" evidence="1">
    <location>
        <begin position="33"/>
        <end position="50"/>
    </location>
</feature>
<organism evidence="3 4">
    <name type="scientific">Tetrabaena socialis</name>
    <dbReference type="NCBI Taxonomy" id="47790"/>
    <lineage>
        <taxon>Eukaryota</taxon>
        <taxon>Viridiplantae</taxon>
        <taxon>Chlorophyta</taxon>
        <taxon>core chlorophytes</taxon>
        <taxon>Chlorophyceae</taxon>
        <taxon>CS clade</taxon>
        <taxon>Chlamydomonadales</taxon>
        <taxon>Tetrabaenaceae</taxon>
        <taxon>Tetrabaena</taxon>
    </lineage>
</organism>
<feature type="region of interest" description="Disordered" evidence="1">
    <location>
        <begin position="33"/>
        <end position="62"/>
    </location>
</feature>
<dbReference type="InterPro" id="IPR036873">
    <property type="entry name" value="Rhodanese-like_dom_sf"/>
</dbReference>
<dbReference type="AlphaFoldDB" id="A0A2J8AEN8"/>
<dbReference type="InterPro" id="IPR043186">
    <property type="entry name" value="Str14"/>
</dbReference>
<dbReference type="Proteomes" id="UP000236333">
    <property type="component" value="Unassembled WGS sequence"/>
</dbReference>
<dbReference type="CDD" id="cd00158">
    <property type="entry name" value="RHOD"/>
    <property type="match status" value="1"/>
</dbReference>
<dbReference type="SUPFAM" id="SSF52821">
    <property type="entry name" value="Rhodanese/Cell cycle control phosphatase"/>
    <property type="match status" value="1"/>
</dbReference>
<dbReference type="Pfam" id="PF00581">
    <property type="entry name" value="Rhodanese"/>
    <property type="match status" value="1"/>
</dbReference>
<dbReference type="SMART" id="SM00450">
    <property type="entry name" value="RHOD"/>
    <property type="match status" value="1"/>
</dbReference>
<dbReference type="EMBL" id="PGGS01000041">
    <property type="protein sequence ID" value="PNH10969.1"/>
    <property type="molecule type" value="Genomic_DNA"/>
</dbReference>
<keyword evidence="4" id="KW-1185">Reference proteome</keyword>
<dbReference type="PANTHER" id="PTHR44920">
    <property type="entry name" value="RHODANESE-LIKE DOMAIN-CONTAINING PROTEIN 14, CHLOROPLASTIC-RELATED"/>
    <property type="match status" value="1"/>
</dbReference>
<dbReference type="PANTHER" id="PTHR44920:SF2">
    <property type="entry name" value="RHODANESE DOMAIN-CONTAINING PROTEIN"/>
    <property type="match status" value="1"/>
</dbReference>
<protein>
    <submittedName>
        <fullName evidence="3">Rhodanese-like domain-containing protein 14, chloroplastic</fullName>
    </submittedName>
</protein>
<evidence type="ECO:0000313" key="3">
    <source>
        <dbReference type="EMBL" id="PNH10969.1"/>
    </source>
</evidence>
<sequence length="229" mass="25155">MVQLCLMSGRGAAPRPIPVSVIRRCGRCHALAPRAQQEQPQSAQQQQERSGPSGLNVGRFRPTSSQGWADMATALRQANVRVVAPQELPWVKEKGAVLVDIRPAASYSDGHLVGAASVPFYRQIEGWTPWKVARRVGYAMFGIAQGTEPNPDFIAEITGLVADPESTPVVVYCNLGGSLEQTKNDKNGQQTRSMIAAYELVQRGFKNVQVLKGGYFEWVANEREIETFE</sequence>
<name>A0A2J8AEN8_9CHLO</name>